<evidence type="ECO:0000313" key="5">
    <source>
        <dbReference type="EMBL" id="MCK8488121.1"/>
    </source>
</evidence>
<evidence type="ECO:0000256" key="1">
    <source>
        <dbReference type="SAM" id="Phobius"/>
    </source>
</evidence>
<dbReference type="EMBL" id="JALPRK010000011">
    <property type="protein sequence ID" value="MCK8488121.1"/>
    <property type="molecule type" value="Genomic_DNA"/>
</dbReference>
<dbReference type="InterPro" id="IPR000700">
    <property type="entry name" value="PAS-assoc_C"/>
</dbReference>
<feature type="domain" description="GGDEF" evidence="4">
    <location>
        <begin position="325"/>
        <end position="456"/>
    </location>
</feature>
<name>A0A9X2BTN0_9BACL</name>
<dbReference type="RefSeq" id="WP_248552206.1">
    <property type="nucleotide sequence ID" value="NZ_JALPRK010000011.1"/>
</dbReference>
<dbReference type="SUPFAM" id="SSF55073">
    <property type="entry name" value="Nucleotide cyclase"/>
    <property type="match status" value="1"/>
</dbReference>
<dbReference type="GO" id="GO:0052621">
    <property type="term" value="F:diguanylate cyclase activity"/>
    <property type="evidence" value="ECO:0007669"/>
    <property type="project" value="UniProtKB-EC"/>
</dbReference>
<dbReference type="CDD" id="cd00130">
    <property type="entry name" value="PAS"/>
    <property type="match status" value="1"/>
</dbReference>
<keyword evidence="1" id="KW-0812">Transmembrane</keyword>
<dbReference type="PROSITE" id="PS50112">
    <property type="entry name" value="PAS"/>
    <property type="match status" value="1"/>
</dbReference>
<dbReference type="FunFam" id="3.30.70.270:FF:000001">
    <property type="entry name" value="Diguanylate cyclase domain protein"/>
    <property type="match status" value="1"/>
</dbReference>
<evidence type="ECO:0000313" key="6">
    <source>
        <dbReference type="Proteomes" id="UP001139534"/>
    </source>
</evidence>
<dbReference type="InterPro" id="IPR029787">
    <property type="entry name" value="Nucleotide_cyclase"/>
</dbReference>
<dbReference type="Pfam" id="PF08447">
    <property type="entry name" value="PAS_3"/>
    <property type="match status" value="1"/>
</dbReference>
<dbReference type="Gene3D" id="3.30.70.270">
    <property type="match status" value="1"/>
</dbReference>
<dbReference type="PANTHER" id="PTHR44757">
    <property type="entry name" value="DIGUANYLATE CYCLASE DGCP"/>
    <property type="match status" value="1"/>
</dbReference>
<feature type="domain" description="PAC" evidence="3">
    <location>
        <begin position="245"/>
        <end position="297"/>
    </location>
</feature>
<dbReference type="Proteomes" id="UP001139534">
    <property type="component" value="Unassembled WGS sequence"/>
</dbReference>
<evidence type="ECO:0000259" key="3">
    <source>
        <dbReference type="PROSITE" id="PS50113"/>
    </source>
</evidence>
<dbReference type="NCBIfam" id="TIGR00229">
    <property type="entry name" value="sensory_box"/>
    <property type="match status" value="1"/>
</dbReference>
<gene>
    <name evidence="5" type="ORF">M0651_13140</name>
</gene>
<comment type="caution">
    <text evidence="5">The sequence shown here is derived from an EMBL/GenBank/DDBJ whole genome shotgun (WGS) entry which is preliminary data.</text>
</comment>
<feature type="transmembrane region" description="Helical" evidence="1">
    <location>
        <begin position="139"/>
        <end position="159"/>
    </location>
</feature>
<dbReference type="InterPro" id="IPR052155">
    <property type="entry name" value="Biofilm_reg_signaling"/>
</dbReference>
<dbReference type="SMART" id="SM00267">
    <property type="entry name" value="GGDEF"/>
    <property type="match status" value="1"/>
</dbReference>
<dbReference type="AlphaFoldDB" id="A0A9X2BTN0"/>
<feature type="transmembrane region" description="Helical" evidence="1">
    <location>
        <begin position="12"/>
        <end position="31"/>
    </location>
</feature>
<keyword evidence="5" id="KW-0548">Nucleotidyltransferase</keyword>
<keyword evidence="5" id="KW-0808">Transferase</keyword>
<evidence type="ECO:0000259" key="2">
    <source>
        <dbReference type="PROSITE" id="PS50112"/>
    </source>
</evidence>
<dbReference type="PROSITE" id="PS50113">
    <property type="entry name" value="PAC"/>
    <property type="match status" value="1"/>
</dbReference>
<proteinExistence type="predicted"/>
<feature type="transmembrane region" description="Helical" evidence="1">
    <location>
        <begin position="62"/>
        <end position="79"/>
    </location>
</feature>
<dbReference type="EC" id="2.7.7.65" evidence="5"/>
<protein>
    <submittedName>
        <fullName evidence="5">Diguanylate cyclase</fullName>
        <ecNumber evidence="5">2.7.7.65</ecNumber>
    </submittedName>
</protein>
<dbReference type="PANTHER" id="PTHR44757:SF2">
    <property type="entry name" value="BIOFILM ARCHITECTURE MAINTENANCE PROTEIN MBAA"/>
    <property type="match status" value="1"/>
</dbReference>
<dbReference type="SMART" id="SM00091">
    <property type="entry name" value="PAS"/>
    <property type="match status" value="1"/>
</dbReference>
<dbReference type="CDD" id="cd01949">
    <property type="entry name" value="GGDEF"/>
    <property type="match status" value="1"/>
</dbReference>
<dbReference type="InterPro" id="IPR000160">
    <property type="entry name" value="GGDEF_dom"/>
</dbReference>
<dbReference type="InterPro" id="IPR013655">
    <property type="entry name" value="PAS_fold_3"/>
</dbReference>
<keyword evidence="6" id="KW-1185">Reference proteome</keyword>
<dbReference type="InterPro" id="IPR001610">
    <property type="entry name" value="PAC"/>
</dbReference>
<reference evidence="5" key="1">
    <citation type="submission" date="2022-04" db="EMBL/GenBank/DDBJ databases">
        <authorList>
            <person name="Seo M.-J."/>
        </authorList>
    </citation>
    <scope>NUCLEOTIDE SEQUENCE</scope>
    <source>
        <strain evidence="5">MBLB2552</strain>
    </source>
</reference>
<keyword evidence="1" id="KW-1133">Transmembrane helix</keyword>
<dbReference type="NCBIfam" id="TIGR00254">
    <property type="entry name" value="GGDEF"/>
    <property type="match status" value="1"/>
</dbReference>
<feature type="domain" description="PAS" evidence="2">
    <location>
        <begin position="170"/>
        <end position="242"/>
    </location>
</feature>
<dbReference type="SUPFAM" id="SSF55785">
    <property type="entry name" value="PYP-like sensor domain (PAS domain)"/>
    <property type="match status" value="1"/>
</dbReference>
<dbReference type="PROSITE" id="PS50887">
    <property type="entry name" value="GGDEF"/>
    <property type="match status" value="1"/>
</dbReference>
<dbReference type="Gene3D" id="3.30.450.20">
    <property type="entry name" value="PAS domain"/>
    <property type="match status" value="1"/>
</dbReference>
<evidence type="ECO:0000259" key="4">
    <source>
        <dbReference type="PROSITE" id="PS50887"/>
    </source>
</evidence>
<dbReference type="Gene3D" id="2.10.70.100">
    <property type="match status" value="1"/>
</dbReference>
<dbReference type="InterPro" id="IPR035965">
    <property type="entry name" value="PAS-like_dom_sf"/>
</dbReference>
<feature type="transmembrane region" description="Helical" evidence="1">
    <location>
        <begin position="85"/>
        <end position="102"/>
    </location>
</feature>
<dbReference type="InterPro" id="IPR043128">
    <property type="entry name" value="Rev_trsase/Diguanyl_cyclase"/>
</dbReference>
<sequence>MDAHQIHNKNVWMLRLLAGFFAVSSLLLMIVNRNLDAEIPLLGGSMLLVLAGMVGSRKWPRFTMVLTIVMLSVYLNVMVMKDMTVTSYIFLGLLPLLSLIYLNYTAVTLAGTLHLVSGLYYVFAHKELLFSGNLNLNDAMYFLVYGLFILLFTAIYILVTKKLSQRAEDSEQRLRDILESVSVGIWTYDFNTMELEVSDGFEQITGYTRQSLKGQVSRFQTMIHPEDLGLFYEIQQELIIKKSSSVKECRIIRPDGEIKWIQGRGRPYFNSLGNLVRLEGVIIEITERKHLEETIQFLAFHDELTGLANRTKFTAKFAETKGQGKPVALMFLDLDNFKEVNDTFGHEAGDELLKHIAGRLVSLVRAEDMVCRLGGDEFVILLADLNEDGVLKVMERIRSSLAEGYVYRGTLIGVSASIGISMSPDGNANLEDMLRLADATMYDVKRGGDSIQLTAERNLPLPS</sequence>
<keyword evidence="1" id="KW-0472">Membrane</keyword>
<dbReference type="Pfam" id="PF00990">
    <property type="entry name" value="GGDEF"/>
    <property type="match status" value="1"/>
</dbReference>
<dbReference type="InterPro" id="IPR000014">
    <property type="entry name" value="PAS"/>
</dbReference>
<dbReference type="SMART" id="SM00086">
    <property type="entry name" value="PAC"/>
    <property type="match status" value="1"/>
</dbReference>
<organism evidence="5 6">
    <name type="scientific">Paenibacillus mellifer</name>
    <dbReference type="NCBI Taxonomy" id="2937794"/>
    <lineage>
        <taxon>Bacteria</taxon>
        <taxon>Bacillati</taxon>
        <taxon>Bacillota</taxon>
        <taxon>Bacilli</taxon>
        <taxon>Bacillales</taxon>
        <taxon>Paenibacillaceae</taxon>
        <taxon>Paenibacillus</taxon>
    </lineage>
</organism>
<accession>A0A9X2BTN0</accession>